<protein>
    <recommendedName>
        <fullName evidence="4">DUF4247 domain-containing protein</fullName>
    </recommendedName>
</protein>
<evidence type="ECO:0008006" key="4">
    <source>
        <dbReference type="Google" id="ProtNLM"/>
    </source>
</evidence>
<feature type="signal peptide" evidence="1">
    <location>
        <begin position="1"/>
        <end position="22"/>
    </location>
</feature>
<evidence type="ECO:0000256" key="1">
    <source>
        <dbReference type="SAM" id="SignalP"/>
    </source>
</evidence>
<evidence type="ECO:0000313" key="3">
    <source>
        <dbReference type="Proteomes" id="UP000581688"/>
    </source>
</evidence>
<proteinExistence type="predicted"/>
<dbReference type="Proteomes" id="UP000581688">
    <property type="component" value="Unassembled WGS sequence"/>
</dbReference>
<sequence>MKLRSVFMLVSFLLLLSGCGSIGDRGMTASVAIDEISKEEVKSAIETGNYSSIKTLLDDNFSLVDVVSEGNNEQSYIYATRQFGLEELSPLIERGMKAEQVSDIQENKQIFIYSNYILTLQEDQEDPELLLLELASTEFVRNHYTPNYFSGFFALWLLDDVLDVDDWGKKRTQACKQGNCYGGYYNTDKYRSGDIGSLRGSTTRGGGPGTGK</sequence>
<comment type="caution">
    <text evidence="2">The sequence shown here is derived from an EMBL/GenBank/DDBJ whole genome shotgun (WGS) entry which is preliminary data.</text>
</comment>
<reference evidence="2 3" key="1">
    <citation type="submission" date="2020-08" db="EMBL/GenBank/DDBJ databases">
        <title>Genomic Encyclopedia of Type Strains, Phase IV (KMG-IV): sequencing the most valuable type-strain genomes for metagenomic binning, comparative biology and taxonomic classification.</title>
        <authorList>
            <person name="Goeker M."/>
        </authorList>
    </citation>
    <scope>NUCLEOTIDE SEQUENCE [LARGE SCALE GENOMIC DNA]</scope>
    <source>
        <strain evidence="2 3">DSM 19612</strain>
    </source>
</reference>
<dbReference type="PROSITE" id="PS51257">
    <property type="entry name" value="PROKAR_LIPOPROTEIN"/>
    <property type="match status" value="1"/>
</dbReference>
<feature type="chain" id="PRO_5038362649" description="DUF4247 domain-containing protein" evidence="1">
    <location>
        <begin position="23"/>
        <end position="212"/>
    </location>
</feature>
<dbReference type="AlphaFoldDB" id="A0A841Q220"/>
<organism evidence="2 3">
    <name type="scientific">Salirhabdus euzebyi</name>
    <dbReference type="NCBI Taxonomy" id="394506"/>
    <lineage>
        <taxon>Bacteria</taxon>
        <taxon>Bacillati</taxon>
        <taxon>Bacillota</taxon>
        <taxon>Bacilli</taxon>
        <taxon>Bacillales</taxon>
        <taxon>Bacillaceae</taxon>
        <taxon>Salirhabdus</taxon>
    </lineage>
</organism>
<keyword evidence="1" id="KW-0732">Signal</keyword>
<dbReference type="RefSeq" id="WP_174494349.1">
    <property type="nucleotide sequence ID" value="NZ_CADDWK010000001.1"/>
</dbReference>
<keyword evidence="3" id="KW-1185">Reference proteome</keyword>
<evidence type="ECO:0000313" key="2">
    <source>
        <dbReference type="EMBL" id="MBB6452105.1"/>
    </source>
</evidence>
<dbReference type="EMBL" id="JACHGH010000001">
    <property type="protein sequence ID" value="MBB6452105.1"/>
    <property type="molecule type" value="Genomic_DNA"/>
</dbReference>
<accession>A0A841Q220</accession>
<name>A0A841Q220_9BACI</name>
<gene>
    <name evidence="2" type="ORF">HNQ94_000526</name>
</gene>